<keyword evidence="1" id="KW-0479">Metal-binding</keyword>
<organism evidence="8 9">
    <name type="scientific">Dimorphilus gyrociliatus</name>
    <dbReference type="NCBI Taxonomy" id="2664684"/>
    <lineage>
        <taxon>Eukaryota</taxon>
        <taxon>Metazoa</taxon>
        <taxon>Spiralia</taxon>
        <taxon>Lophotrochozoa</taxon>
        <taxon>Annelida</taxon>
        <taxon>Polychaeta</taxon>
        <taxon>Polychaeta incertae sedis</taxon>
        <taxon>Dinophilidae</taxon>
        <taxon>Dimorphilus</taxon>
    </lineage>
</organism>
<gene>
    <name evidence="8" type="ORF">DGYR_LOCUS2093</name>
</gene>
<evidence type="ECO:0000259" key="7">
    <source>
        <dbReference type="PROSITE" id="PS50157"/>
    </source>
</evidence>
<dbReference type="SMART" id="SM00355">
    <property type="entry name" value="ZnF_C2H2"/>
    <property type="match status" value="5"/>
</dbReference>
<comment type="caution">
    <text evidence="8">The sequence shown here is derived from an EMBL/GenBank/DDBJ whole genome shotgun (WGS) entry which is preliminary data.</text>
</comment>
<keyword evidence="4" id="KW-0862">Zinc</keyword>
<dbReference type="InterPro" id="IPR013087">
    <property type="entry name" value="Znf_C2H2_type"/>
</dbReference>
<feature type="region of interest" description="Disordered" evidence="6">
    <location>
        <begin position="197"/>
        <end position="241"/>
    </location>
</feature>
<accession>A0A7I8VBM9</accession>
<sequence>MLFMKKFPQISTSVVDLSPIVLMEDITEFESDINNNMNRRKGRKIQKFSKNLLQLTMKNLHKICNTKVCLRRLTDDEIKKWQSKRIINTAVTSSTNTSTHSNKDYIENSGDKTNKTMDYCISSDFFNSKSVTGTRFQKAKTQKIKTAFIKAYQDEMKENEIKLETPPKSPNEQNTFITEGGPLFLPKTLTFSDKHEELKSEDDYSGNMFTSCLTPAETEDSVNENETGDSDESCERRDTEQNQSILTRVKCDECKLVAKNTEMLMVHKKIMHNLMRRPVEKAGVIAPLIQNVSQIPNGEKKVSDTMPTVESHNELNVKCNDELAAPTTRILKGKSCKSFQSSYRRRRVRAMHLECALCGYTSLKHHHLNDHLNKHIKFYAYSCSKCPHQSYTTDAMRKHIRVHHSKDTTYESRKLKELKKLFKKKFGYVHSQTRLVVQPLPMADEQISLKYPVHLLSKSHLKSLSFNSMAFGNDSHETVSNRHVKSLNQSTTTATTNVSILPEISNNDSSTISKDQTTSNYSITQNISDCKITSNGSKLKEIVKIQLKDELSKATCSNVDVILRRIASEDVKNIIFTCKHCNYRTQLTDDLQNHFLNNHASIANTLLKRLVCNSCGQIFNSRYHMTKHLEKIHQNKPKSFQKVALKLIDHWDYNFD</sequence>
<reference evidence="8 9" key="1">
    <citation type="submission" date="2020-08" db="EMBL/GenBank/DDBJ databases">
        <authorList>
            <person name="Hejnol A."/>
        </authorList>
    </citation>
    <scope>NUCLEOTIDE SEQUENCE [LARGE SCALE GENOMIC DNA]</scope>
</reference>
<evidence type="ECO:0000256" key="5">
    <source>
        <dbReference type="PROSITE-ProRule" id="PRU00042"/>
    </source>
</evidence>
<evidence type="ECO:0000313" key="8">
    <source>
        <dbReference type="EMBL" id="CAD5113044.1"/>
    </source>
</evidence>
<evidence type="ECO:0000256" key="6">
    <source>
        <dbReference type="SAM" id="MobiDB-lite"/>
    </source>
</evidence>
<keyword evidence="9" id="KW-1185">Reference proteome</keyword>
<evidence type="ECO:0000256" key="4">
    <source>
        <dbReference type="ARBA" id="ARBA00022833"/>
    </source>
</evidence>
<dbReference type="AlphaFoldDB" id="A0A7I8VBM9"/>
<dbReference type="PANTHER" id="PTHR24409:SF295">
    <property type="entry name" value="AZ2-RELATED"/>
    <property type="match status" value="1"/>
</dbReference>
<feature type="domain" description="C2H2-type" evidence="7">
    <location>
        <begin position="610"/>
        <end position="638"/>
    </location>
</feature>
<feature type="domain" description="C2H2-type" evidence="7">
    <location>
        <begin position="381"/>
        <end position="408"/>
    </location>
</feature>
<protein>
    <submittedName>
        <fullName evidence="8">DgyrCDS2241</fullName>
    </submittedName>
</protein>
<keyword evidence="2" id="KW-0677">Repeat</keyword>
<dbReference type="PANTHER" id="PTHR24409">
    <property type="entry name" value="ZINC FINGER PROTEIN 142"/>
    <property type="match status" value="1"/>
</dbReference>
<evidence type="ECO:0000256" key="2">
    <source>
        <dbReference type="ARBA" id="ARBA00022737"/>
    </source>
</evidence>
<feature type="compositionally biased region" description="Acidic residues" evidence="6">
    <location>
        <begin position="217"/>
        <end position="232"/>
    </location>
</feature>
<dbReference type="Proteomes" id="UP000549394">
    <property type="component" value="Unassembled WGS sequence"/>
</dbReference>
<keyword evidence="3 5" id="KW-0863">Zinc-finger</keyword>
<dbReference type="EMBL" id="CAJFCJ010000003">
    <property type="protein sequence ID" value="CAD5113044.1"/>
    <property type="molecule type" value="Genomic_DNA"/>
</dbReference>
<dbReference type="PROSITE" id="PS50157">
    <property type="entry name" value="ZINC_FINGER_C2H2_2"/>
    <property type="match status" value="2"/>
</dbReference>
<evidence type="ECO:0000313" key="9">
    <source>
        <dbReference type="Proteomes" id="UP000549394"/>
    </source>
</evidence>
<dbReference type="Gene3D" id="3.30.160.60">
    <property type="entry name" value="Classic Zinc Finger"/>
    <property type="match status" value="2"/>
</dbReference>
<proteinExistence type="predicted"/>
<name>A0A7I8VBM9_9ANNE</name>
<dbReference type="GO" id="GO:0000981">
    <property type="term" value="F:DNA-binding transcription factor activity, RNA polymerase II-specific"/>
    <property type="evidence" value="ECO:0007669"/>
    <property type="project" value="TreeGrafter"/>
</dbReference>
<evidence type="ECO:0000256" key="1">
    <source>
        <dbReference type="ARBA" id="ARBA00022723"/>
    </source>
</evidence>
<dbReference type="PROSITE" id="PS00028">
    <property type="entry name" value="ZINC_FINGER_C2H2_1"/>
    <property type="match status" value="1"/>
</dbReference>
<dbReference type="GO" id="GO:0005634">
    <property type="term" value="C:nucleus"/>
    <property type="evidence" value="ECO:0007669"/>
    <property type="project" value="TreeGrafter"/>
</dbReference>
<dbReference type="GO" id="GO:0008270">
    <property type="term" value="F:zinc ion binding"/>
    <property type="evidence" value="ECO:0007669"/>
    <property type="project" value="UniProtKB-KW"/>
</dbReference>
<evidence type="ECO:0000256" key="3">
    <source>
        <dbReference type="ARBA" id="ARBA00022771"/>
    </source>
</evidence>
<dbReference type="GO" id="GO:0000977">
    <property type="term" value="F:RNA polymerase II transcription regulatory region sequence-specific DNA binding"/>
    <property type="evidence" value="ECO:0007669"/>
    <property type="project" value="TreeGrafter"/>
</dbReference>